<dbReference type="InterPro" id="IPR008136">
    <property type="entry name" value="CinA_C"/>
</dbReference>
<dbReference type="SUPFAM" id="SSF142433">
    <property type="entry name" value="CinA-like"/>
    <property type="match status" value="1"/>
</dbReference>
<organism evidence="2 3">
    <name type="scientific">Rheinheimera tilapiae</name>
    <dbReference type="NCBI Taxonomy" id="875043"/>
    <lineage>
        <taxon>Bacteria</taxon>
        <taxon>Pseudomonadati</taxon>
        <taxon>Pseudomonadota</taxon>
        <taxon>Gammaproteobacteria</taxon>
        <taxon>Chromatiales</taxon>
        <taxon>Chromatiaceae</taxon>
        <taxon>Rheinheimera</taxon>
    </lineage>
</organism>
<dbReference type="Pfam" id="PF02464">
    <property type="entry name" value="CinA"/>
    <property type="match status" value="1"/>
</dbReference>
<reference evidence="2 3" key="1">
    <citation type="submission" date="2024-09" db="EMBL/GenBank/DDBJ databases">
        <authorList>
            <person name="Sun Q."/>
            <person name="Mori K."/>
        </authorList>
    </citation>
    <scope>NUCLEOTIDE SEQUENCE [LARGE SCALE GENOMIC DNA]</scope>
    <source>
        <strain evidence="2 3">KCTC 23315</strain>
    </source>
</reference>
<evidence type="ECO:0000313" key="3">
    <source>
        <dbReference type="Proteomes" id="UP001589813"/>
    </source>
</evidence>
<dbReference type="InterPro" id="IPR036653">
    <property type="entry name" value="CinA-like_C"/>
</dbReference>
<evidence type="ECO:0000259" key="1">
    <source>
        <dbReference type="Pfam" id="PF02464"/>
    </source>
</evidence>
<dbReference type="Gene3D" id="3.90.950.20">
    <property type="entry name" value="CinA-like"/>
    <property type="match status" value="1"/>
</dbReference>
<dbReference type="RefSeq" id="WP_377243514.1">
    <property type="nucleotide sequence ID" value="NZ_JBHLXP010000003.1"/>
</dbReference>
<keyword evidence="3" id="KW-1185">Reference proteome</keyword>
<dbReference type="EMBL" id="JBHLXP010000003">
    <property type="protein sequence ID" value="MFC0048802.1"/>
    <property type="molecule type" value="Genomic_DNA"/>
</dbReference>
<comment type="caution">
    <text evidence="2">The sequence shown here is derived from an EMBL/GenBank/DDBJ whole genome shotgun (WGS) entry which is preliminary data.</text>
</comment>
<sequence length="170" mass="17406">MTVPAHTETLASALGQLLLRKKLTITTAESCTGGGIAYALTAIPGSSAYLDRSFITYSNKAKQQLLSVKSATLLQFGAVSEETVAEMASGAAAAAAADCAIAVSGIAGPDGGSATKPVGTVCLGFYLQGKVATVRILLHGDRSAVRQQSIDFALQQMIQLLTAQIDSTTV</sequence>
<evidence type="ECO:0000313" key="2">
    <source>
        <dbReference type="EMBL" id="MFC0048802.1"/>
    </source>
</evidence>
<dbReference type="Proteomes" id="UP001589813">
    <property type="component" value="Unassembled WGS sequence"/>
</dbReference>
<protein>
    <submittedName>
        <fullName evidence="2">CinA family protein</fullName>
    </submittedName>
</protein>
<dbReference type="NCBIfam" id="TIGR00199">
    <property type="entry name" value="PncC_domain"/>
    <property type="match status" value="1"/>
</dbReference>
<name>A0ABV6BFH8_9GAMM</name>
<proteinExistence type="predicted"/>
<gene>
    <name evidence="2" type="ORF">ACFFJP_10965</name>
</gene>
<accession>A0ABV6BFH8</accession>
<feature type="domain" description="CinA C-terminal" evidence="1">
    <location>
        <begin position="8"/>
        <end position="160"/>
    </location>
</feature>